<keyword evidence="5" id="KW-0255">Endonuclease</keyword>
<evidence type="ECO:0000256" key="1">
    <source>
        <dbReference type="ARBA" id="ARBA00001946"/>
    </source>
</evidence>
<accession>A0A4S8KVF9</accession>
<dbReference type="AlphaFoldDB" id="A0A4S8KVF9"/>
<dbReference type="GO" id="GO:0006302">
    <property type="term" value="P:double-strand break repair"/>
    <property type="evidence" value="ECO:0007669"/>
    <property type="project" value="TreeGrafter"/>
</dbReference>
<evidence type="ECO:0000256" key="3">
    <source>
        <dbReference type="ARBA" id="ARBA00022722"/>
    </source>
</evidence>
<dbReference type="Proteomes" id="UP000297245">
    <property type="component" value="Unassembled WGS sequence"/>
</dbReference>
<comment type="subcellular location">
    <subcellularLocation>
        <location evidence="2">Nucleus</location>
    </subcellularLocation>
</comment>
<comment type="cofactor">
    <cofactor evidence="1">
        <name>Mg(2+)</name>
        <dbReference type="ChEBI" id="CHEBI:18420"/>
    </cofactor>
</comment>
<dbReference type="PANTHER" id="PTHR21077:SF5">
    <property type="entry name" value="CROSSOVER JUNCTION ENDONUCLEASE MMS4"/>
    <property type="match status" value="1"/>
</dbReference>
<evidence type="ECO:0000256" key="10">
    <source>
        <dbReference type="ARBA" id="ARBA00023204"/>
    </source>
</evidence>
<keyword evidence="9" id="KW-0233">DNA recombination</keyword>
<protein>
    <submittedName>
        <fullName evidence="14">Uncharacterized protein</fullName>
    </submittedName>
</protein>
<dbReference type="GO" id="GO:0046872">
    <property type="term" value="F:metal ion binding"/>
    <property type="evidence" value="ECO:0007669"/>
    <property type="project" value="UniProtKB-KW"/>
</dbReference>
<evidence type="ECO:0000256" key="5">
    <source>
        <dbReference type="ARBA" id="ARBA00022759"/>
    </source>
</evidence>
<dbReference type="GO" id="GO:0031297">
    <property type="term" value="P:replication fork processing"/>
    <property type="evidence" value="ECO:0007669"/>
    <property type="project" value="TreeGrafter"/>
</dbReference>
<dbReference type="GO" id="GO:0000712">
    <property type="term" value="P:resolution of meiotic recombination intermediates"/>
    <property type="evidence" value="ECO:0007669"/>
    <property type="project" value="TreeGrafter"/>
</dbReference>
<evidence type="ECO:0000256" key="6">
    <source>
        <dbReference type="ARBA" id="ARBA00022763"/>
    </source>
</evidence>
<dbReference type="GO" id="GO:0048476">
    <property type="term" value="C:Holliday junction resolvase complex"/>
    <property type="evidence" value="ECO:0007669"/>
    <property type="project" value="InterPro"/>
</dbReference>
<evidence type="ECO:0000256" key="2">
    <source>
        <dbReference type="ARBA" id="ARBA00004123"/>
    </source>
</evidence>
<keyword evidence="10" id="KW-0234">DNA repair</keyword>
<keyword evidence="12" id="KW-0469">Meiosis</keyword>
<dbReference type="InterPro" id="IPR033310">
    <property type="entry name" value="Mms4/EME1/EME2"/>
</dbReference>
<feature type="compositionally biased region" description="Basic and acidic residues" evidence="13">
    <location>
        <begin position="128"/>
        <end position="139"/>
    </location>
</feature>
<keyword evidence="15" id="KW-1185">Reference proteome</keyword>
<evidence type="ECO:0000256" key="12">
    <source>
        <dbReference type="ARBA" id="ARBA00023254"/>
    </source>
</evidence>
<evidence type="ECO:0000256" key="7">
    <source>
        <dbReference type="ARBA" id="ARBA00022801"/>
    </source>
</evidence>
<evidence type="ECO:0000256" key="8">
    <source>
        <dbReference type="ARBA" id="ARBA00022842"/>
    </source>
</evidence>
<proteinExistence type="predicted"/>
<evidence type="ECO:0000313" key="15">
    <source>
        <dbReference type="Proteomes" id="UP000297245"/>
    </source>
</evidence>
<keyword evidence="6" id="KW-0227">DNA damage</keyword>
<name>A0A4S8KVF9_DENBC</name>
<dbReference type="Gene3D" id="3.40.50.10130">
    <property type="match status" value="1"/>
</dbReference>
<keyword evidence="11" id="KW-0539">Nucleus</keyword>
<evidence type="ECO:0000256" key="9">
    <source>
        <dbReference type="ARBA" id="ARBA00023172"/>
    </source>
</evidence>
<dbReference type="Pfam" id="PF21292">
    <property type="entry name" value="EME1-MUS81_C"/>
    <property type="match status" value="1"/>
</dbReference>
<evidence type="ECO:0000256" key="11">
    <source>
        <dbReference type="ARBA" id="ARBA00023242"/>
    </source>
</evidence>
<keyword evidence="3" id="KW-0540">Nuclease</keyword>
<gene>
    <name evidence="14" type="ORF">K435DRAFT_972981</name>
</gene>
<dbReference type="OrthoDB" id="343092at2759"/>
<dbReference type="EMBL" id="ML179962">
    <property type="protein sequence ID" value="THU79906.1"/>
    <property type="molecule type" value="Genomic_DNA"/>
</dbReference>
<feature type="compositionally biased region" description="Polar residues" evidence="13">
    <location>
        <begin position="23"/>
        <end position="34"/>
    </location>
</feature>
<dbReference type="GO" id="GO:0031573">
    <property type="term" value="P:mitotic intra-S DNA damage checkpoint signaling"/>
    <property type="evidence" value="ECO:0007669"/>
    <property type="project" value="TreeGrafter"/>
</dbReference>
<dbReference type="InterPro" id="IPR042530">
    <property type="entry name" value="EME1/EME2_C"/>
</dbReference>
<organism evidence="14 15">
    <name type="scientific">Dendrothele bispora (strain CBS 962.96)</name>
    <dbReference type="NCBI Taxonomy" id="1314807"/>
    <lineage>
        <taxon>Eukaryota</taxon>
        <taxon>Fungi</taxon>
        <taxon>Dikarya</taxon>
        <taxon>Basidiomycota</taxon>
        <taxon>Agaricomycotina</taxon>
        <taxon>Agaricomycetes</taxon>
        <taxon>Agaricomycetidae</taxon>
        <taxon>Agaricales</taxon>
        <taxon>Agaricales incertae sedis</taxon>
        <taxon>Dendrothele</taxon>
    </lineage>
</organism>
<evidence type="ECO:0000313" key="14">
    <source>
        <dbReference type="EMBL" id="THU79906.1"/>
    </source>
</evidence>
<feature type="region of interest" description="Disordered" evidence="13">
    <location>
        <begin position="77"/>
        <end position="209"/>
    </location>
</feature>
<evidence type="ECO:0000256" key="13">
    <source>
        <dbReference type="SAM" id="MobiDB-lite"/>
    </source>
</evidence>
<feature type="region of interest" description="Disordered" evidence="13">
    <location>
        <begin position="23"/>
        <end position="64"/>
    </location>
</feature>
<sequence>MPLSRSDTVLVDDYDDQFFNLSQATLPPSSSQGSVDFLELTDSDDDLAESRPPPTSSSPCTVPIEISSDEDESLYETPYASSTQTKFGIDLDSDDDLPSMTRFAQEIKNRVPVSRRTSFNDPSSSELSSKRRYSDHFTDDATESDTDATPSPPKKSRLYSTRTRSPSPVPKPKKRASKTAEDKARAQEEKEKKAAARAHKKALTAAEKARKEQQKILKRQLQDIDKLKKQEEKEQKQAIRKANNRRTDKKKAVSDMTIVLATTFGKDFADLLNEKMSEFNAKVKLRAVPPILQGYDCVLFRRWIHRQYDTDERAFVPVEPSFEKEEPAALLRLSKDKLWDLVQRNELQEVVHLLRAAYELPRRSQIFLLVFGLEKVKEQNREKWQRIEDTLTCLQFDEHTYHICVEDDQEAVDRLYNIAADYAIKEEKLVERSHLPFCPNVNIKAAEANDVYRQMLDQINRLTISAARGIKTRYPTMRDLLDKYAELDGNQRMQDKLLEDCPVTQRADGSQAARGGHKLGPALSTRVSTVMFSKDPQELAVKDSR</sequence>
<keyword evidence="7" id="KW-0378">Hydrolase</keyword>
<dbReference type="Gene3D" id="1.10.150.670">
    <property type="entry name" value="Crossover junction endonuclease EME1, DNA-binding domain"/>
    <property type="match status" value="1"/>
</dbReference>
<dbReference type="PANTHER" id="PTHR21077">
    <property type="entry name" value="EME1 PROTEIN"/>
    <property type="match status" value="1"/>
</dbReference>
<dbReference type="GO" id="GO:0008821">
    <property type="term" value="F:crossover junction DNA endonuclease activity"/>
    <property type="evidence" value="ECO:0007669"/>
    <property type="project" value="TreeGrafter"/>
</dbReference>
<keyword evidence="4" id="KW-0479">Metal-binding</keyword>
<dbReference type="GO" id="GO:0005634">
    <property type="term" value="C:nucleus"/>
    <property type="evidence" value="ECO:0007669"/>
    <property type="project" value="UniProtKB-SubCell"/>
</dbReference>
<evidence type="ECO:0000256" key="4">
    <source>
        <dbReference type="ARBA" id="ARBA00022723"/>
    </source>
</evidence>
<reference evidence="14 15" key="1">
    <citation type="journal article" date="2019" name="Nat. Ecol. Evol.">
        <title>Megaphylogeny resolves global patterns of mushroom evolution.</title>
        <authorList>
            <person name="Varga T."/>
            <person name="Krizsan K."/>
            <person name="Foldi C."/>
            <person name="Dima B."/>
            <person name="Sanchez-Garcia M."/>
            <person name="Sanchez-Ramirez S."/>
            <person name="Szollosi G.J."/>
            <person name="Szarkandi J.G."/>
            <person name="Papp V."/>
            <person name="Albert L."/>
            <person name="Andreopoulos W."/>
            <person name="Angelini C."/>
            <person name="Antonin V."/>
            <person name="Barry K.W."/>
            <person name="Bougher N.L."/>
            <person name="Buchanan P."/>
            <person name="Buyck B."/>
            <person name="Bense V."/>
            <person name="Catcheside P."/>
            <person name="Chovatia M."/>
            <person name="Cooper J."/>
            <person name="Damon W."/>
            <person name="Desjardin D."/>
            <person name="Finy P."/>
            <person name="Geml J."/>
            <person name="Haridas S."/>
            <person name="Hughes K."/>
            <person name="Justo A."/>
            <person name="Karasinski D."/>
            <person name="Kautmanova I."/>
            <person name="Kiss B."/>
            <person name="Kocsube S."/>
            <person name="Kotiranta H."/>
            <person name="LaButti K.M."/>
            <person name="Lechner B.E."/>
            <person name="Liimatainen K."/>
            <person name="Lipzen A."/>
            <person name="Lukacs Z."/>
            <person name="Mihaltcheva S."/>
            <person name="Morgado L.N."/>
            <person name="Niskanen T."/>
            <person name="Noordeloos M.E."/>
            <person name="Ohm R.A."/>
            <person name="Ortiz-Santana B."/>
            <person name="Ovrebo C."/>
            <person name="Racz N."/>
            <person name="Riley R."/>
            <person name="Savchenko A."/>
            <person name="Shiryaev A."/>
            <person name="Soop K."/>
            <person name="Spirin V."/>
            <person name="Szebenyi C."/>
            <person name="Tomsovsky M."/>
            <person name="Tulloss R.E."/>
            <person name="Uehling J."/>
            <person name="Grigoriev I.V."/>
            <person name="Vagvolgyi C."/>
            <person name="Papp T."/>
            <person name="Martin F.M."/>
            <person name="Miettinen O."/>
            <person name="Hibbett D.S."/>
            <person name="Nagy L.G."/>
        </authorList>
    </citation>
    <scope>NUCLEOTIDE SEQUENCE [LARGE SCALE GENOMIC DNA]</scope>
    <source>
        <strain evidence="14 15">CBS 962.96</strain>
    </source>
</reference>
<keyword evidence="8" id="KW-0460">Magnesium</keyword>
<feature type="compositionally biased region" description="Basic and acidic residues" evidence="13">
    <location>
        <begin position="178"/>
        <end position="194"/>
    </location>
</feature>